<dbReference type="PROSITE" id="PS50075">
    <property type="entry name" value="CARRIER"/>
    <property type="match status" value="1"/>
</dbReference>
<evidence type="ECO:0000313" key="4">
    <source>
        <dbReference type="Proteomes" id="UP000597444"/>
    </source>
</evidence>
<dbReference type="SUPFAM" id="SSF47336">
    <property type="entry name" value="ACP-like"/>
    <property type="match status" value="1"/>
</dbReference>
<keyword evidence="4" id="KW-1185">Reference proteome</keyword>
<dbReference type="Proteomes" id="UP000597444">
    <property type="component" value="Unassembled WGS sequence"/>
</dbReference>
<dbReference type="GO" id="GO:0005737">
    <property type="term" value="C:cytoplasm"/>
    <property type="evidence" value="ECO:0007669"/>
    <property type="project" value="TreeGrafter"/>
</dbReference>
<dbReference type="PANTHER" id="PTHR45527:SF1">
    <property type="entry name" value="FATTY ACID SYNTHASE"/>
    <property type="match status" value="1"/>
</dbReference>
<accession>A0A8J3J009</accession>
<feature type="transmembrane region" description="Helical" evidence="1">
    <location>
        <begin position="1160"/>
        <end position="1183"/>
    </location>
</feature>
<keyword evidence="1" id="KW-1133">Transmembrane helix</keyword>
<gene>
    <name evidence="3" type="ORF">KSF_111520</name>
</gene>
<keyword evidence="1" id="KW-0472">Membrane</keyword>
<proteinExistence type="predicted"/>
<dbReference type="InterPro" id="IPR012728">
    <property type="entry name" value="Pls/PosA_C"/>
</dbReference>
<dbReference type="Pfam" id="PF13193">
    <property type="entry name" value="AMP-binding_C"/>
    <property type="match status" value="1"/>
</dbReference>
<dbReference type="Gene3D" id="2.160.10.10">
    <property type="entry name" value="Hexapeptide repeat proteins"/>
    <property type="match status" value="3"/>
</dbReference>
<dbReference type="PANTHER" id="PTHR45527">
    <property type="entry name" value="NONRIBOSOMAL PEPTIDE SYNTHETASE"/>
    <property type="match status" value="1"/>
</dbReference>
<reference evidence="3" key="1">
    <citation type="submission" date="2020-10" db="EMBL/GenBank/DDBJ databases">
        <title>Taxonomic study of unclassified bacteria belonging to the class Ktedonobacteria.</title>
        <authorList>
            <person name="Yabe S."/>
            <person name="Wang C.M."/>
            <person name="Zheng Y."/>
            <person name="Sakai Y."/>
            <person name="Cavaletti L."/>
            <person name="Monciardini P."/>
            <person name="Donadio S."/>
        </authorList>
    </citation>
    <scope>NUCLEOTIDE SEQUENCE</scope>
    <source>
        <strain evidence="3">ID150040</strain>
    </source>
</reference>
<organism evidence="3 4">
    <name type="scientific">Reticulibacter mediterranei</name>
    <dbReference type="NCBI Taxonomy" id="2778369"/>
    <lineage>
        <taxon>Bacteria</taxon>
        <taxon>Bacillati</taxon>
        <taxon>Chloroflexota</taxon>
        <taxon>Ktedonobacteria</taxon>
        <taxon>Ktedonobacterales</taxon>
        <taxon>Reticulibacteraceae</taxon>
        <taxon>Reticulibacter</taxon>
    </lineage>
</organism>
<dbReference type="PROSITE" id="PS00455">
    <property type="entry name" value="AMP_BINDING"/>
    <property type="match status" value="1"/>
</dbReference>
<keyword evidence="1" id="KW-0812">Transmembrane</keyword>
<dbReference type="GO" id="GO:0043041">
    <property type="term" value="P:amino acid activation for nonribosomal peptide biosynthetic process"/>
    <property type="evidence" value="ECO:0007669"/>
    <property type="project" value="TreeGrafter"/>
</dbReference>
<dbReference type="InterPro" id="IPR020845">
    <property type="entry name" value="AMP-binding_CS"/>
</dbReference>
<feature type="transmembrane region" description="Helical" evidence="1">
    <location>
        <begin position="878"/>
        <end position="903"/>
    </location>
</feature>
<evidence type="ECO:0000256" key="1">
    <source>
        <dbReference type="SAM" id="Phobius"/>
    </source>
</evidence>
<dbReference type="InterPro" id="IPR036736">
    <property type="entry name" value="ACP-like_sf"/>
</dbReference>
<dbReference type="EMBL" id="BNJK01000004">
    <property type="protein sequence ID" value="GHP01105.1"/>
    <property type="molecule type" value="Genomic_DNA"/>
</dbReference>
<dbReference type="Gene3D" id="3.30.300.30">
    <property type="match status" value="1"/>
</dbReference>
<dbReference type="FunFam" id="3.40.50.12780:FF:000012">
    <property type="entry name" value="Non-ribosomal peptide synthetase"/>
    <property type="match status" value="1"/>
</dbReference>
<dbReference type="NCBIfam" id="TIGR01733">
    <property type="entry name" value="AA-adenyl-dom"/>
    <property type="match status" value="1"/>
</dbReference>
<dbReference type="NCBIfam" id="TIGR02353">
    <property type="entry name" value="NRPS_term_dom"/>
    <property type="match status" value="1"/>
</dbReference>
<dbReference type="InterPro" id="IPR010071">
    <property type="entry name" value="AA_adenyl_dom"/>
</dbReference>
<name>A0A8J3J009_9CHLR</name>
<dbReference type="FunFam" id="3.40.50.980:FF:000001">
    <property type="entry name" value="Non-ribosomal peptide synthetase"/>
    <property type="match status" value="1"/>
</dbReference>
<dbReference type="Pfam" id="PF00550">
    <property type="entry name" value="PP-binding"/>
    <property type="match status" value="1"/>
</dbReference>
<dbReference type="Gene3D" id="3.40.50.12780">
    <property type="entry name" value="N-terminal domain of ligase-like"/>
    <property type="match status" value="1"/>
</dbReference>
<dbReference type="GO" id="GO:0031177">
    <property type="term" value="F:phosphopantetheine binding"/>
    <property type="evidence" value="ECO:0007669"/>
    <property type="project" value="TreeGrafter"/>
</dbReference>
<dbReference type="Gene3D" id="1.10.1200.10">
    <property type="entry name" value="ACP-like"/>
    <property type="match status" value="1"/>
</dbReference>
<feature type="domain" description="Carrier" evidence="2">
    <location>
        <begin position="546"/>
        <end position="623"/>
    </location>
</feature>
<feature type="transmembrane region" description="Helical" evidence="1">
    <location>
        <begin position="686"/>
        <end position="709"/>
    </location>
</feature>
<dbReference type="SUPFAM" id="SSF51161">
    <property type="entry name" value="Trimeric LpxA-like enzymes"/>
    <property type="match status" value="3"/>
</dbReference>
<dbReference type="InterPro" id="IPR042099">
    <property type="entry name" value="ANL_N_sf"/>
</dbReference>
<evidence type="ECO:0000313" key="3">
    <source>
        <dbReference type="EMBL" id="GHP01105.1"/>
    </source>
</evidence>
<dbReference type="GO" id="GO:0044550">
    <property type="term" value="P:secondary metabolite biosynthetic process"/>
    <property type="evidence" value="ECO:0007669"/>
    <property type="project" value="TreeGrafter"/>
</dbReference>
<dbReference type="InterPro" id="IPR025110">
    <property type="entry name" value="AMP-bd_C"/>
</dbReference>
<dbReference type="RefSeq" id="WP_220211671.1">
    <property type="nucleotide sequence ID" value="NZ_BNJK01000004.1"/>
</dbReference>
<feature type="transmembrane region" description="Helical" evidence="1">
    <location>
        <begin position="646"/>
        <end position="665"/>
    </location>
</feature>
<feature type="transmembrane region" description="Helical" evidence="1">
    <location>
        <begin position="1204"/>
        <end position="1228"/>
    </location>
</feature>
<feature type="transmembrane region" description="Helical" evidence="1">
    <location>
        <begin position="915"/>
        <end position="939"/>
    </location>
</feature>
<comment type="caution">
    <text evidence="3">The sequence shown here is derived from an EMBL/GenBank/DDBJ whole genome shotgun (WGS) entry which is preliminary data.</text>
</comment>
<dbReference type="Pfam" id="PF00501">
    <property type="entry name" value="AMP-binding"/>
    <property type="match status" value="1"/>
</dbReference>
<dbReference type="InterPro" id="IPR011004">
    <property type="entry name" value="Trimer_LpxA-like_sf"/>
</dbReference>
<evidence type="ECO:0000259" key="2">
    <source>
        <dbReference type="PROSITE" id="PS50075"/>
    </source>
</evidence>
<dbReference type="InterPro" id="IPR000873">
    <property type="entry name" value="AMP-dep_synth/lig_dom"/>
</dbReference>
<dbReference type="InterPro" id="IPR009081">
    <property type="entry name" value="PP-bd_ACP"/>
</dbReference>
<dbReference type="SUPFAM" id="SSF56801">
    <property type="entry name" value="Acetyl-CoA synthetase-like"/>
    <property type="match status" value="1"/>
</dbReference>
<feature type="transmembrane region" description="Helical" evidence="1">
    <location>
        <begin position="729"/>
        <end position="752"/>
    </location>
</feature>
<dbReference type="InterPro" id="IPR045851">
    <property type="entry name" value="AMP-bd_C_sf"/>
</dbReference>
<feature type="transmembrane region" description="Helical" evidence="1">
    <location>
        <begin position="1120"/>
        <end position="1140"/>
    </location>
</feature>
<sequence>MPTLKHSQQVQQRLAGKHVALEAFPVQLPPTTFRDFKLLHHSFEQTCDTNPTATAVICESSHVTYLELDQRANRLAHWLIAHGCGENRPVGILLERSLDTYVALLGVLKAGAAFVPLDPSFPADRVTFIAEDAELQFLLTTSTLSKRMNVAPCPLLELDQAVEELAGQAEMRPLIDIAPTSLCYVIYTSGTTGRPKGVAISHANITNFLSVVTPIYAIRPDDRVYQGMTIAFDFSLEEIWPTWIVGATLIAGPTDSRRLGSELTSFLIENNITALYCVPTLLATIDRDVPSLRSLFVGGEACPADLVRRWSSSQRRMLNTYGPTETTVTATWCELIPDHPVTIGTPLPTYCVYILDEHLRPLNDGDSGEICIGGPGVAIGYLHRPDLTTDRFVSNPIRSDHTIAPRLYRTGDLGRFTPSGEIEYLGRIDTQVKIRGYRIELGEIEEVLREDHAVENAVINPLKIQGSVQDLVAYITLREQLSEEEISALREQLHASLQLRLPSYMLPSFIEILDSFPLLAAGKVDRSRLPAPVSARLGTCSTPYIPPATQLESKLATVWGQFLGREHISVDDDFFSNLGGHSLAAALVISRLRQEDRLQGLSIGDLYAHPTIRQLAEFISANAPSDTDKAPVQTARPAPQQHSNQRVWGCGILQLLSLYAGLLLLNLPSLSLHWAMDHPWMLARLAFIQGIWLAIISFFLPAVAGRILMGGVQAGTYPLWGLTYVRVWLYRRILLFSPLALLAGSPLLPLYLRLLGARIDHHCHMASAKISLPMLIEIGEDTSIGYGVQLHPFSVEGGRLRLAPIRIGRAAFLGTNCVVQAGAQIGDQAILAEQSLVPQNHVIPAHEYWGGSPCQRLKDIPSLFTDLADKTDQRRWPFLVLAGFVAGTLLLLLLPWLMIAPGVCLVDIVINRVGLLWGMASTLITGPLFVLVVCLLVFVGKRLSMPTAHAGLYPVRSWFGLRKWFSDQLMTMSLGLTNTLYATLYLIPFLRLLGARVGKWSEISTVTYVDPNLLRLGQESFVADMAVIGAAAFYRGWIVLAPTEVGNRSFVGNGALIPFSSRLGDNSLIGVYSVPPTREVDPRTSWLGSPAIFLPRRQESLHFEETVTYRPHKSLIAWRLLIEFFRITFPATLLMFIVLSEMTTLLHLATMLPSWELLSIMPLLYAGIGATATLVIALLKWILIGRYRPRMEPLWSLFVRRSELITGLYEGVAVPCLISFFTGTPWIAPLLRLFGAKIGRRVWLDTTYLTEFDLVEVGDDAAIGEITSLQTHLFEDRVMKMSFVKIGASSSIGPRSVVLYDAEVGIGASLDALSLVMKGESLPPESHWQGIPARAL</sequence>
<protein>
    <submittedName>
        <fullName evidence="3">Peptide synthetase</fullName>
    </submittedName>
</protein>
<dbReference type="CDD" id="cd05930">
    <property type="entry name" value="A_NRPS"/>
    <property type="match status" value="1"/>
</dbReference>